<evidence type="ECO:0000256" key="1">
    <source>
        <dbReference type="SAM" id="Phobius"/>
    </source>
</evidence>
<dbReference type="GeneID" id="63188998"/>
<name>A0A8A2VAE8_9EURY</name>
<protein>
    <recommendedName>
        <fullName evidence="2">DUF8142 domain-containing protein</fullName>
    </recommendedName>
</protein>
<feature type="transmembrane region" description="Helical" evidence="1">
    <location>
        <begin position="43"/>
        <end position="62"/>
    </location>
</feature>
<sequence>MEPTVPGDDSLNRRRAALYVAPFLAIGVLNLVLLLGWGLDPLWAFAILPPILAISAIAWVAFSHGFDVQSQRSGGRRD</sequence>
<dbReference type="RefSeq" id="WP_207288627.1">
    <property type="nucleotide sequence ID" value="NZ_CP071462.1"/>
</dbReference>
<keyword evidence="4" id="KW-1185">Reference proteome</keyword>
<evidence type="ECO:0000313" key="3">
    <source>
        <dbReference type="EMBL" id="QSW99019.1"/>
    </source>
</evidence>
<dbReference type="Proteomes" id="UP000663203">
    <property type="component" value="Chromosome"/>
</dbReference>
<dbReference type="InterPro" id="IPR058455">
    <property type="entry name" value="DUF8142"/>
</dbReference>
<keyword evidence="1" id="KW-0472">Membrane</keyword>
<feature type="transmembrane region" description="Helical" evidence="1">
    <location>
        <begin position="16"/>
        <end position="37"/>
    </location>
</feature>
<evidence type="ECO:0000259" key="2">
    <source>
        <dbReference type="Pfam" id="PF26465"/>
    </source>
</evidence>
<keyword evidence="1" id="KW-0812">Transmembrane</keyword>
<proteinExistence type="predicted"/>
<dbReference type="EMBL" id="CP071462">
    <property type="protein sequence ID" value="QSW99019.1"/>
    <property type="molecule type" value="Genomic_DNA"/>
</dbReference>
<dbReference type="AlphaFoldDB" id="A0A8A2VAE8"/>
<dbReference type="KEGG" id="hakz:J0X25_16795"/>
<organism evidence="3 4">
    <name type="scientific">Haloterrigena alkaliphila</name>
    <dbReference type="NCBI Taxonomy" id="2816475"/>
    <lineage>
        <taxon>Archaea</taxon>
        <taxon>Methanobacteriati</taxon>
        <taxon>Methanobacteriota</taxon>
        <taxon>Stenosarchaea group</taxon>
        <taxon>Halobacteria</taxon>
        <taxon>Halobacteriales</taxon>
        <taxon>Natrialbaceae</taxon>
        <taxon>Haloterrigena</taxon>
    </lineage>
</organism>
<reference evidence="3 4" key="1">
    <citation type="submission" date="2021-03" db="EMBL/GenBank/DDBJ databases">
        <title>Haloterrigena longa sp. nov. and Haloterrigena limicola sp. nov., extremely halophilic archaea isolated from a salt lake.</title>
        <authorList>
            <person name="Henglin C."/>
        </authorList>
    </citation>
    <scope>NUCLEOTIDE SEQUENCE [LARGE SCALE GENOMIC DNA]</scope>
    <source>
        <strain evidence="3 4">KZCA68</strain>
    </source>
</reference>
<dbReference type="Pfam" id="PF26465">
    <property type="entry name" value="DUF8142"/>
    <property type="match status" value="1"/>
</dbReference>
<feature type="domain" description="DUF8142" evidence="2">
    <location>
        <begin position="6"/>
        <end position="67"/>
    </location>
</feature>
<evidence type="ECO:0000313" key="4">
    <source>
        <dbReference type="Proteomes" id="UP000663203"/>
    </source>
</evidence>
<gene>
    <name evidence="3" type="ORF">J0X25_16795</name>
</gene>
<keyword evidence="1" id="KW-1133">Transmembrane helix</keyword>
<accession>A0A8A2VAE8</accession>